<protein>
    <submittedName>
        <fullName evidence="5">Major facilitator superfamily domain-containing protein</fullName>
    </submittedName>
</protein>
<dbReference type="Proteomes" id="UP000193467">
    <property type="component" value="Unassembled WGS sequence"/>
</dbReference>
<dbReference type="InterPro" id="IPR036259">
    <property type="entry name" value="MFS_trans_sf"/>
</dbReference>
<keyword evidence="4" id="KW-1133">Transmembrane helix</keyword>
<dbReference type="InterPro" id="IPR050327">
    <property type="entry name" value="Proton-linked_MCT"/>
</dbReference>
<feature type="transmembrane region" description="Helical" evidence="4">
    <location>
        <begin position="109"/>
        <end position="131"/>
    </location>
</feature>
<evidence type="ECO:0000313" key="6">
    <source>
        <dbReference type="Proteomes" id="UP000193467"/>
    </source>
</evidence>
<comment type="similarity">
    <text evidence="2">Belongs to the major facilitator superfamily. Monocarboxylate porter (TC 2.A.1.13) family.</text>
</comment>
<evidence type="ECO:0000256" key="3">
    <source>
        <dbReference type="SAM" id="MobiDB-lite"/>
    </source>
</evidence>
<dbReference type="PANTHER" id="PTHR11360">
    <property type="entry name" value="MONOCARBOXYLATE TRANSPORTER"/>
    <property type="match status" value="1"/>
</dbReference>
<feature type="transmembrane region" description="Helical" evidence="4">
    <location>
        <begin position="138"/>
        <end position="154"/>
    </location>
</feature>
<feature type="region of interest" description="Disordered" evidence="3">
    <location>
        <begin position="1"/>
        <end position="29"/>
    </location>
</feature>
<accession>A0A1Y2D721</accession>
<dbReference type="EMBL" id="MCGR01000093">
    <property type="protein sequence ID" value="ORY54997.1"/>
    <property type="molecule type" value="Genomic_DNA"/>
</dbReference>
<gene>
    <name evidence="5" type="ORF">BCR35DRAFT_296582</name>
</gene>
<dbReference type="PANTHER" id="PTHR11360:SF234">
    <property type="entry name" value="MFS-TYPE TRANSPORTER DBAD-RELATED"/>
    <property type="match status" value="1"/>
</dbReference>
<feature type="transmembrane region" description="Helical" evidence="4">
    <location>
        <begin position="160"/>
        <end position="183"/>
    </location>
</feature>
<comment type="subcellular location">
    <subcellularLocation>
        <location evidence="1">Membrane</location>
        <topology evidence="1">Multi-pass membrane protein</topology>
    </subcellularLocation>
</comment>
<feature type="transmembrane region" description="Helical" evidence="4">
    <location>
        <begin position="274"/>
        <end position="295"/>
    </location>
</feature>
<feature type="transmembrane region" description="Helical" evidence="4">
    <location>
        <begin position="195"/>
        <end position="216"/>
    </location>
</feature>
<proteinExistence type="inferred from homology"/>
<name>A0A1Y2D721_9BASI</name>
<feature type="transmembrane region" description="Helical" evidence="4">
    <location>
        <begin position="236"/>
        <end position="253"/>
    </location>
</feature>
<dbReference type="GO" id="GO:0022857">
    <property type="term" value="F:transmembrane transporter activity"/>
    <property type="evidence" value="ECO:0007669"/>
    <property type="project" value="InterPro"/>
</dbReference>
<comment type="caution">
    <text evidence="5">The sequence shown here is derived from an EMBL/GenBank/DDBJ whole genome shotgun (WGS) entry which is preliminary data.</text>
</comment>
<keyword evidence="6" id="KW-1185">Reference proteome</keyword>
<feature type="transmembrane region" description="Helical" evidence="4">
    <location>
        <begin position="429"/>
        <end position="450"/>
    </location>
</feature>
<reference evidence="5 6" key="1">
    <citation type="submission" date="2016-07" db="EMBL/GenBank/DDBJ databases">
        <title>Pervasive Adenine N6-methylation of Active Genes in Fungi.</title>
        <authorList>
            <consortium name="DOE Joint Genome Institute"/>
            <person name="Mondo S.J."/>
            <person name="Dannebaum R.O."/>
            <person name="Kuo R.C."/>
            <person name="Labutti K."/>
            <person name="Haridas S."/>
            <person name="Kuo A."/>
            <person name="Salamov A."/>
            <person name="Ahrendt S.R."/>
            <person name="Lipzen A."/>
            <person name="Sullivan W."/>
            <person name="Andreopoulos W.B."/>
            <person name="Clum A."/>
            <person name="Lindquist E."/>
            <person name="Daum C."/>
            <person name="Ramamoorthy G.K."/>
            <person name="Gryganskyi A."/>
            <person name="Culley D."/>
            <person name="Magnuson J.K."/>
            <person name="James T.Y."/>
            <person name="O'Malley M.A."/>
            <person name="Stajich J.E."/>
            <person name="Spatafora J.W."/>
            <person name="Visel A."/>
            <person name="Grigoriev I.V."/>
        </authorList>
    </citation>
    <scope>NUCLEOTIDE SEQUENCE [LARGE SCALE GENOMIC DNA]</scope>
    <source>
        <strain evidence="5 6">62-1032</strain>
    </source>
</reference>
<dbReference type="AlphaFoldDB" id="A0A1Y2D721"/>
<dbReference type="Pfam" id="PF07690">
    <property type="entry name" value="MFS_1"/>
    <property type="match status" value="1"/>
</dbReference>
<dbReference type="GO" id="GO:0016020">
    <property type="term" value="C:membrane"/>
    <property type="evidence" value="ECO:0007669"/>
    <property type="project" value="UniProtKB-SubCell"/>
</dbReference>
<keyword evidence="4" id="KW-0472">Membrane</keyword>
<evidence type="ECO:0000256" key="1">
    <source>
        <dbReference type="ARBA" id="ARBA00004141"/>
    </source>
</evidence>
<dbReference type="OrthoDB" id="6499973at2759"/>
<evidence type="ECO:0000313" key="5">
    <source>
        <dbReference type="EMBL" id="ORY54997.1"/>
    </source>
</evidence>
<evidence type="ECO:0000256" key="4">
    <source>
        <dbReference type="SAM" id="Phobius"/>
    </source>
</evidence>
<dbReference type="SUPFAM" id="SSF103473">
    <property type="entry name" value="MFS general substrate transporter"/>
    <property type="match status" value="1"/>
</dbReference>
<feature type="transmembrane region" description="Helical" evidence="4">
    <location>
        <begin position="401"/>
        <end position="423"/>
    </location>
</feature>
<sequence length="463" mass="49996">MVRLHREEEQEEQEEHDGKERGVGSEGATVVEIGRYPPSAAAGKGGAASQTDVAEEGDFRYYEGGWRAWGNVVGAWLVLFASFGYTNAFGVYQSYYKLYTFPSHPDSDISWIGSIQLAFFFSLAVVAGPCFDRGYFQWLIRIGSAIYITSIFLIPECTKFWHVVLVQGLMSGVGVGLVFLPSMSIISHFFLKRRSFVIGIAVSGSSIGGIVFPIALNKMFSNPSIGFTNGVRITGYIIAACLLVANLIMSPHPERQASPKPRPPSVKGIFDRQYSLLVAGAFLAAFGLFFPNFYIQVFCQVNGLSENLSFYSLAIFNGASVIGRTVPNLLADHLGPLVLSFEECSSSLNVALCCRFGATSAGGAIVVSLLDGFFSGAYISLVSPVIISLSRNIEEIGLRQGFGFIIVGLAALGGNPIAGRLLANNNNNFNAPITFAGVMLVAGSVCMFYGRFLQAKVKGTWRV</sequence>
<evidence type="ECO:0000256" key="2">
    <source>
        <dbReference type="ARBA" id="ARBA00006727"/>
    </source>
</evidence>
<organism evidence="5 6">
    <name type="scientific">Leucosporidium creatinivorum</name>
    <dbReference type="NCBI Taxonomy" id="106004"/>
    <lineage>
        <taxon>Eukaryota</taxon>
        <taxon>Fungi</taxon>
        <taxon>Dikarya</taxon>
        <taxon>Basidiomycota</taxon>
        <taxon>Pucciniomycotina</taxon>
        <taxon>Microbotryomycetes</taxon>
        <taxon>Leucosporidiales</taxon>
        <taxon>Leucosporidium</taxon>
    </lineage>
</organism>
<dbReference type="Gene3D" id="1.20.1250.20">
    <property type="entry name" value="MFS general substrate transporter like domains"/>
    <property type="match status" value="1"/>
</dbReference>
<dbReference type="InterPro" id="IPR011701">
    <property type="entry name" value="MFS"/>
</dbReference>
<keyword evidence="4" id="KW-0812">Transmembrane</keyword>
<dbReference type="InParanoid" id="A0A1Y2D721"/>
<feature type="transmembrane region" description="Helical" evidence="4">
    <location>
        <begin position="68"/>
        <end position="89"/>
    </location>
</feature>
<feature type="transmembrane region" description="Helical" evidence="4">
    <location>
        <begin position="365"/>
        <end position="389"/>
    </location>
</feature>